<dbReference type="InterPro" id="IPR011006">
    <property type="entry name" value="CheY-like_superfamily"/>
</dbReference>
<organism evidence="4">
    <name type="scientific">uncultured Phycisphaerae bacterium</name>
    <dbReference type="NCBI Taxonomy" id="904963"/>
    <lineage>
        <taxon>Bacteria</taxon>
        <taxon>Pseudomonadati</taxon>
        <taxon>Planctomycetota</taxon>
        <taxon>Phycisphaerae</taxon>
        <taxon>environmental samples</taxon>
    </lineage>
</organism>
<feature type="domain" description="Response regulatory" evidence="3">
    <location>
        <begin position="7"/>
        <end position="123"/>
    </location>
</feature>
<dbReference type="PROSITE" id="PS50110">
    <property type="entry name" value="RESPONSE_REGULATORY"/>
    <property type="match status" value="1"/>
</dbReference>
<dbReference type="AlphaFoldDB" id="A0A6J4QRK3"/>
<dbReference type="Pfam" id="PF00072">
    <property type="entry name" value="Response_reg"/>
    <property type="match status" value="1"/>
</dbReference>
<dbReference type="InterPro" id="IPR050595">
    <property type="entry name" value="Bact_response_regulator"/>
</dbReference>
<dbReference type="GO" id="GO:0000160">
    <property type="term" value="P:phosphorelay signal transduction system"/>
    <property type="evidence" value="ECO:0007669"/>
    <property type="project" value="InterPro"/>
</dbReference>
<dbReference type="InterPro" id="IPR001789">
    <property type="entry name" value="Sig_transdc_resp-reg_receiver"/>
</dbReference>
<sequence>MTQRRRRILLVEDNELNRDMLSRRLGKKGFEVVLAADGREGVALARAQVPDLILMDLRLPDFDGWHVTRQLKEDRATSAIPVIALTAHAMDRDRDAALEAGCDDFDTKPVELERLLGKIEALLQKNPA</sequence>
<dbReference type="EMBL" id="CADCUQ010001052">
    <property type="protein sequence ID" value="CAA9445132.1"/>
    <property type="molecule type" value="Genomic_DNA"/>
</dbReference>
<proteinExistence type="predicted"/>
<reference evidence="4" key="1">
    <citation type="submission" date="2020-02" db="EMBL/GenBank/DDBJ databases">
        <authorList>
            <person name="Meier V. D."/>
        </authorList>
    </citation>
    <scope>NUCLEOTIDE SEQUENCE</scope>
    <source>
        <strain evidence="4">AVDCRST_MAG64</strain>
    </source>
</reference>
<dbReference type="SMART" id="SM00448">
    <property type="entry name" value="REC"/>
    <property type="match status" value="1"/>
</dbReference>
<accession>A0A6J4QRK3</accession>
<name>A0A6J4QRK3_9BACT</name>
<evidence type="ECO:0000256" key="2">
    <source>
        <dbReference type="PROSITE-ProRule" id="PRU00169"/>
    </source>
</evidence>
<dbReference type="PANTHER" id="PTHR44591:SF23">
    <property type="entry name" value="CHEY SUBFAMILY"/>
    <property type="match status" value="1"/>
</dbReference>
<protein>
    <submittedName>
        <fullName evidence="4">Signal transduction response regulator</fullName>
    </submittedName>
</protein>
<evidence type="ECO:0000256" key="1">
    <source>
        <dbReference type="ARBA" id="ARBA00022553"/>
    </source>
</evidence>
<gene>
    <name evidence="4" type="ORF">AVDCRST_MAG64-4469</name>
</gene>
<dbReference type="SUPFAM" id="SSF52172">
    <property type="entry name" value="CheY-like"/>
    <property type="match status" value="1"/>
</dbReference>
<dbReference type="Gene3D" id="3.40.50.2300">
    <property type="match status" value="1"/>
</dbReference>
<dbReference type="PANTHER" id="PTHR44591">
    <property type="entry name" value="STRESS RESPONSE REGULATOR PROTEIN 1"/>
    <property type="match status" value="1"/>
</dbReference>
<evidence type="ECO:0000259" key="3">
    <source>
        <dbReference type="PROSITE" id="PS50110"/>
    </source>
</evidence>
<feature type="modified residue" description="4-aspartylphosphate" evidence="2">
    <location>
        <position position="56"/>
    </location>
</feature>
<keyword evidence="1 2" id="KW-0597">Phosphoprotein</keyword>
<evidence type="ECO:0000313" key="4">
    <source>
        <dbReference type="EMBL" id="CAA9445132.1"/>
    </source>
</evidence>